<name>A0A9D4M9K5_DREPO</name>
<dbReference type="AlphaFoldDB" id="A0A9D4M9K5"/>
<accession>A0A9D4M9K5</accession>
<dbReference type="Proteomes" id="UP000828390">
    <property type="component" value="Unassembled WGS sequence"/>
</dbReference>
<organism evidence="1 2">
    <name type="scientific">Dreissena polymorpha</name>
    <name type="common">Zebra mussel</name>
    <name type="synonym">Mytilus polymorpha</name>
    <dbReference type="NCBI Taxonomy" id="45954"/>
    <lineage>
        <taxon>Eukaryota</taxon>
        <taxon>Metazoa</taxon>
        <taxon>Spiralia</taxon>
        <taxon>Lophotrochozoa</taxon>
        <taxon>Mollusca</taxon>
        <taxon>Bivalvia</taxon>
        <taxon>Autobranchia</taxon>
        <taxon>Heteroconchia</taxon>
        <taxon>Euheterodonta</taxon>
        <taxon>Imparidentia</taxon>
        <taxon>Neoheterodontei</taxon>
        <taxon>Myida</taxon>
        <taxon>Dreissenoidea</taxon>
        <taxon>Dreissenidae</taxon>
        <taxon>Dreissena</taxon>
    </lineage>
</organism>
<sequence length="86" mass="9843">MFGVPHQTIRERVSGHVNHNIAVVGVAPILSLDEVRILVDNVETLAQHGYKLTNERLKTPTGDLVFSFERKITNKPMSNNWLYRFL</sequence>
<keyword evidence="2" id="KW-1185">Reference proteome</keyword>
<protein>
    <submittedName>
        <fullName evidence="1">Uncharacterized protein</fullName>
    </submittedName>
</protein>
<reference evidence="1" key="2">
    <citation type="submission" date="2020-11" db="EMBL/GenBank/DDBJ databases">
        <authorList>
            <person name="McCartney M.A."/>
            <person name="Auch B."/>
            <person name="Kono T."/>
            <person name="Mallez S."/>
            <person name="Becker A."/>
            <person name="Gohl D.M."/>
            <person name="Silverstein K.A.T."/>
            <person name="Koren S."/>
            <person name="Bechman K.B."/>
            <person name="Herman A."/>
            <person name="Abrahante J.E."/>
            <person name="Garbe J."/>
        </authorList>
    </citation>
    <scope>NUCLEOTIDE SEQUENCE</scope>
    <source>
        <strain evidence="1">Duluth1</strain>
        <tissue evidence="1">Whole animal</tissue>
    </source>
</reference>
<comment type="caution">
    <text evidence="1">The sequence shown here is derived from an EMBL/GenBank/DDBJ whole genome shotgun (WGS) entry which is preliminary data.</text>
</comment>
<dbReference type="EMBL" id="JAIWYP010000002">
    <property type="protein sequence ID" value="KAH3872448.1"/>
    <property type="molecule type" value="Genomic_DNA"/>
</dbReference>
<reference evidence="1" key="1">
    <citation type="journal article" date="2019" name="bioRxiv">
        <title>The Genome of the Zebra Mussel, Dreissena polymorpha: A Resource for Invasive Species Research.</title>
        <authorList>
            <person name="McCartney M.A."/>
            <person name="Auch B."/>
            <person name="Kono T."/>
            <person name="Mallez S."/>
            <person name="Zhang Y."/>
            <person name="Obille A."/>
            <person name="Becker A."/>
            <person name="Abrahante J.E."/>
            <person name="Garbe J."/>
            <person name="Badalamenti J.P."/>
            <person name="Herman A."/>
            <person name="Mangelson H."/>
            <person name="Liachko I."/>
            <person name="Sullivan S."/>
            <person name="Sone E.D."/>
            <person name="Koren S."/>
            <person name="Silverstein K.A.T."/>
            <person name="Beckman K.B."/>
            <person name="Gohl D.M."/>
        </authorList>
    </citation>
    <scope>NUCLEOTIDE SEQUENCE</scope>
    <source>
        <strain evidence="1">Duluth1</strain>
        <tissue evidence="1">Whole animal</tissue>
    </source>
</reference>
<evidence type="ECO:0000313" key="1">
    <source>
        <dbReference type="EMBL" id="KAH3872448.1"/>
    </source>
</evidence>
<gene>
    <name evidence="1" type="ORF">DPMN_035664</name>
</gene>
<evidence type="ECO:0000313" key="2">
    <source>
        <dbReference type="Proteomes" id="UP000828390"/>
    </source>
</evidence>
<proteinExistence type="predicted"/>